<organism evidence="1 2">
    <name type="scientific">Melastoma candidum</name>
    <dbReference type="NCBI Taxonomy" id="119954"/>
    <lineage>
        <taxon>Eukaryota</taxon>
        <taxon>Viridiplantae</taxon>
        <taxon>Streptophyta</taxon>
        <taxon>Embryophyta</taxon>
        <taxon>Tracheophyta</taxon>
        <taxon>Spermatophyta</taxon>
        <taxon>Magnoliopsida</taxon>
        <taxon>eudicotyledons</taxon>
        <taxon>Gunneridae</taxon>
        <taxon>Pentapetalae</taxon>
        <taxon>rosids</taxon>
        <taxon>malvids</taxon>
        <taxon>Myrtales</taxon>
        <taxon>Melastomataceae</taxon>
        <taxon>Melastomatoideae</taxon>
        <taxon>Melastomateae</taxon>
        <taxon>Melastoma</taxon>
    </lineage>
</organism>
<reference evidence="2" key="1">
    <citation type="journal article" date="2023" name="Front. Plant Sci.">
        <title>Chromosomal-level genome assembly of Melastoma candidum provides insights into trichome evolution.</title>
        <authorList>
            <person name="Zhong Y."/>
            <person name="Wu W."/>
            <person name="Sun C."/>
            <person name="Zou P."/>
            <person name="Liu Y."/>
            <person name="Dai S."/>
            <person name="Zhou R."/>
        </authorList>
    </citation>
    <scope>NUCLEOTIDE SEQUENCE [LARGE SCALE GENOMIC DNA]</scope>
</reference>
<proteinExistence type="predicted"/>
<evidence type="ECO:0000313" key="1">
    <source>
        <dbReference type="EMBL" id="KAI4368926.1"/>
    </source>
</evidence>
<evidence type="ECO:0000313" key="2">
    <source>
        <dbReference type="Proteomes" id="UP001057402"/>
    </source>
</evidence>
<name>A0ACB9QPS5_9MYRT</name>
<dbReference type="EMBL" id="CM042884">
    <property type="protein sequence ID" value="KAI4368926.1"/>
    <property type="molecule type" value="Genomic_DNA"/>
</dbReference>
<dbReference type="Proteomes" id="UP001057402">
    <property type="component" value="Chromosome 5"/>
</dbReference>
<accession>A0ACB9QPS5</accession>
<protein>
    <submittedName>
        <fullName evidence="1">Uncharacterized protein</fullName>
    </submittedName>
</protein>
<gene>
    <name evidence="1" type="ORF">MLD38_017427</name>
</gene>
<sequence>MGNSLRCCLACMLPCGALDVIRVVHLNGHVQEISHPVTAHEVLLSYPGHVLTNPCSENEGLPPRVLVLSPDAVLRKGVIYFLIPDGGDPSSSKSDIRSSKSRRRVNGKPSSTTNDERRMTGQHVRKRRKERRRSGTTEALWRPHLESISED</sequence>
<comment type="caution">
    <text evidence="1">The sequence shown here is derived from an EMBL/GenBank/DDBJ whole genome shotgun (WGS) entry which is preliminary data.</text>
</comment>
<keyword evidence="2" id="KW-1185">Reference proteome</keyword>